<evidence type="ECO:0000256" key="5">
    <source>
        <dbReference type="ARBA" id="ARBA00038359"/>
    </source>
</evidence>
<organism evidence="9 10">
    <name type="scientific">Alternaria alternata</name>
    <name type="common">Alternaria rot fungus</name>
    <name type="synonym">Torula alternata</name>
    <dbReference type="NCBI Taxonomy" id="5599"/>
    <lineage>
        <taxon>Eukaryota</taxon>
        <taxon>Fungi</taxon>
        <taxon>Dikarya</taxon>
        <taxon>Ascomycota</taxon>
        <taxon>Pezizomycotina</taxon>
        <taxon>Dothideomycetes</taxon>
        <taxon>Pleosporomycetidae</taxon>
        <taxon>Pleosporales</taxon>
        <taxon>Pleosporineae</taxon>
        <taxon>Pleosporaceae</taxon>
        <taxon>Alternaria</taxon>
        <taxon>Alternaria sect. Alternaria</taxon>
        <taxon>Alternaria alternata complex</taxon>
    </lineage>
</organism>
<name>A0A177DNF7_ALTAL</name>
<keyword evidence="3 7" id="KW-1133">Transmembrane helix</keyword>
<dbReference type="OMA" id="AFECHSK"/>
<dbReference type="GeneID" id="29114696"/>
<keyword evidence="4 7" id="KW-0472">Membrane</keyword>
<dbReference type="EMBL" id="KV441478">
    <property type="protein sequence ID" value="OAG20542.1"/>
    <property type="molecule type" value="Genomic_DNA"/>
</dbReference>
<evidence type="ECO:0000256" key="3">
    <source>
        <dbReference type="ARBA" id="ARBA00022989"/>
    </source>
</evidence>
<dbReference type="VEuPathDB" id="FungiDB:CC77DRAFT_1070017"/>
<dbReference type="KEGG" id="aalt:CC77DRAFT_1070017"/>
<keyword evidence="10" id="KW-1185">Reference proteome</keyword>
<dbReference type="RefSeq" id="XP_018385963.1">
    <property type="nucleotide sequence ID" value="XM_018529102.1"/>
</dbReference>
<comment type="similarity">
    <text evidence="5">Belongs to the SAT4 family.</text>
</comment>
<comment type="subcellular location">
    <subcellularLocation>
        <location evidence="1">Membrane</location>
        <topology evidence="1">Multi-pass membrane protein</topology>
    </subcellularLocation>
</comment>
<feature type="transmembrane region" description="Helical" evidence="7">
    <location>
        <begin position="246"/>
        <end position="269"/>
    </location>
</feature>
<evidence type="ECO:0000256" key="7">
    <source>
        <dbReference type="SAM" id="Phobius"/>
    </source>
</evidence>
<evidence type="ECO:0000313" key="10">
    <source>
        <dbReference type="Proteomes" id="UP000077248"/>
    </source>
</evidence>
<dbReference type="AlphaFoldDB" id="A0A177DNF7"/>
<accession>A0A177DNF7</accession>
<reference evidence="9 10" key="1">
    <citation type="submission" date="2016-05" db="EMBL/GenBank/DDBJ databases">
        <title>Comparative analysis of secretome profiles of manganese(II)-oxidizing ascomycete fungi.</title>
        <authorList>
            <consortium name="DOE Joint Genome Institute"/>
            <person name="Zeiner C.A."/>
            <person name="Purvine S.O."/>
            <person name="Zink E.M."/>
            <person name="Wu S."/>
            <person name="Pasa-Tolic L."/>
            <person name="Chaput D.L."/>
            <person name="Haridas S."/>
            <person name="Grigoriev I.V."/>
            <person name="Santelli C.M."/>
            <person name="Hansel C.M."/>
        </authorList>
    </citation>
    <scope>NUCLEOTIDE SEQUENCE [LARGE SCALE GENOMIC DNA]</scope>
    <source>
        <strain evidence="9 10">SRC1lrK2f</strain>
    </source>
</reference>
<feature type="transmembrane region" description="Helical" evidence="7">
    <location>
        <begin position="177"/>
        <end position="198"/>
    </location>
</feature>
<evidence type="ECO:0000259" key="8">
    <source>
        <dbReference type="Pfam" id="PF20684"/>
    </source>
</evidence>
<feature type="transmembrane region" description="Helical" evidence="7">
    <location>
        <begin position="131"/>
        <end position="152"/>
    </location>
</feature>
<feature type="transmembrane region" description="Helical" evidence="7">
    <location>
        <begin position="97"/>
        <end position="119"/>
    </location>
</feature>
<dbReference type="GO" id="GO:0016020">
    <property type="term" value="C:membrane"/>
    <property type="evidence" value="ECO:0007669"/>
    <property type="project" value="UniProtKB-SubCell"/>
</dbReference>
<sequence length="360" mass="40166">MGADGTHITWDNGSRQLPVLITITVLLFFSLIAISLRLYCRAILVRHVGLDDYFMLAALVVTVGLSIQSGLQISYGTGRKSKDLNLDEALIPTLKHWYVYQLFYPWALFFVKASILALYHRIFTHHNFRRWVYCAACFILIQTVTVTFVNIFECGADPSRAWDSSFPEGCINMSKMYFANASVNIVTDVVILVMPLKVFKQLNMNLRKCLALMGIFMVGCIAALASILRLHALYNYTVTEDAGYDGIFILLLSQIEANVAMMSACVPAYRPLFVKLFSSSSSAPSNQLTEGYPTFNSGGAMYARKKTTRDEIELFFILSTGKRTSRSHLSPCGARNSSEENILGDGGIRKTTEISVAEEE</sequence>
<feature type="transmembrane region" description="Helical" evidence="7">
    <location>
        <begin position="52"/>
        <end position="77"/>
    </location>
</feature>
<feature type="region of interest" description="Disordered" evidence="6">
    <location>
        <begin position="328"/>
        <end position="360"/>
    </location>
</feature>
<evidence type="ECO:0000256" key="1">
    <source>
        <dbReference type="ARBA" id="ARBA00004141"/>
    </source>
</evidence>
<evidence type="ECO:0000313" key="9">
    <source>
        <dbReference type="EMBL" id="OAG20542.1"/>
    </source>
</evidence>
<proteinExistence type="inferred from homology"/>
<keyword evidence="2 7" id="KW-0812">Transmembrane</keyword>
<evidence type="ECO:0000256" key="6">
    <source>
        <dbReference type="SAM" id="MobiDB-lite"/>
    </source>
</evidence>
<evidence type="ECO:0000256" key="2">
    <source>
        <dbReference type="ARBA" id="ARBA00022692"/>
    </source>
</evidence>
<protein>
    <recommendedName>
        <fullName evidence="8">Rhodopsin domain-containing protein</fullName>
    </recommendedName>
</protein>
<gene>
    <name evidence="9" type="ORF">CC77DRAFT_1070017</name>
</gene>
<dbReference type="Pfam" id="PF20684">
    <property type="entry name" value="Fung_rhodopsin"/>
    <property type="match status" value="1"/>
</dbReference>
<feature type="transmembrane region" description="Helical" evidence="7">
    <location>
        <begin position="20"/>
        <end position="40"/>
    </location>
</feature>
<dbReference type="PANTHER" id="PTHR33048">
    <property type="entry name" value="PTH11-LIKE INTEGRAL MEMBRANE PROTEIN (AFU_ORTHOLOGUE AFUA_5G11245)"/>
    <property type="match status" value="1"/>
</dbReference>
<evidence type="ECO:0000256" key="4">
    <source>
        <dbReference type="ARBA" id="ARBA00023136"/>
    </source>
</evidence>
<dbReference type="InterPro" id="IPR052337">
    <property type="entry name" value="SAT4-like"/>
</dbReference>
<feature type="domain" description="Rhodopsin" evidence="8">
    <location>
        <begin position="36"/>
        <end position="274"/>
    </location>
</feature>
<dbReference type="Proteomes" id="UP000077248">
    <property type="component" value="Unassembled WGS sequence"/>
</dbReference>
<dbReference type="InterPro" id="IPR049326">
    <property type="entry name" value="Rhodopsin_dom_fungi"/>
</dbReference>
<dbReference type="PANTHER" id="PTHR33048:SF123">
    <property type="entry name" value="INTEGRAL MEMBRANE PROTEIN"/>
    <property type="match status" value="1"/>
</dbReference>
<feature type="transmembrane region" description="Helical" evidence="7">
    <location>
        <begin position="210"/>
        <end position="234"/>
    </location>
</feature>